<protein>
    <submittedName>
        <fullName evidence="2">Uncharacterized protein</fullName>
    </submittedName>
</protein>
<feature type="non-terminal residue" evidence="2">
    <location>
        <position position="1"/>
    </location>
</feature>
<dbReference type="EMBL" id="KZ110608">
    <property type="protein sequence ID" value="OSX57530.1"/>
    <property type="molecule type" value="Genomic_DNA"/>
</dbReference>
<feature type="region of interest" description="Disordered" evidence="1">
    <location>
        <begin position="145"/>
        <end position="165"/>
    </location>
</feature>
<dbReference type="OrthoDB" id="3199698at2759"/>
<organism evidence="2 3">
    <name type="scientific">Postia placenta MAD-698-R-SB12</name>
    <dbReference type="NCBI Taxonomy" id="670580"/>
    <lineage>
        <taxon>Eukaryota</taxon>
        <taxon>Fungi</taxon>
        <taxon>Dikarya</taxon>
        <taxon>Basidiomycota</taxon>
        <taxon>Agaricomycotina</taxon>
        <taxon>Agaricomycetes</taxon>
        <taxon>Polyporales</taxon>
        <taxon>Adustoporiaceae</taxon>
        <taxon>Rhodonia</taxon>
    </lineage>
</organism>
<dbReference type="Proteomes" id="UP000194127">
    <property type="component" value="Unassembled WGS sequence"/>
</dbReference>
<dbReference type="AlphaFoldDB" id="A0A1X6MMD9"/>
<keyword evidence="3" id="KW-1185">Reference proteome</keyword>
<evidence type="ECO:0000313" key="2">
    <source>
        <dbReference type="EMBL" id="OSX57530.1"/>
    </source>
</evidence>
<name>A0A1X6MMD9_9APHY</name>
<evidence type="ECO:0000256" key="1">
    <source>
        <dbReference type="SAM" id="MobiDB-lite"/>
    </source>
</evidence>
<accession>A0A1X6MMD9</accession>
<proteinExistence type="predicted"/>
<evidence type="ECO:0000313" key="3">
    <source>
        <dbReference type="Proteomes" id="UP000194127"/>
    </source>
</evidence>
<dbReference type="STRING" id="670580.A0A1X6MMD9"/>
<gene>
    <name evidence="2" type="ORF">POSPLADRAFT_1156378</name>
</gene>
<dbReference type="GeneID" id="36332015"/>
<sequence>GLVPADIVRTSSAFLEFCYLVRRSTLTERTLREVSDALGRFHDYRKIFETTGVRSDGFSLPRQHSLDHYLQHSRKFGAPNGLCSSITESKHIKAVKEPWRRSNRFEALGQMLLTNQRLDKLSAAREDFSARGMLHGTVLTEALHERERGQNGVRRAASRKRDATGPVEDRELLAYVDLAHRAAQGYPRTLEGLGASIGQPALEELVSRFLFEQTHRDDPNAPNAEDVPLADCPIHTGRVYVVHSASATFYAPSDLSSIAGMRRERIRATPSWRSGPGRYDCVFVNNNDADGFRGLLAARVRLFFSFTYEQVKYPCALVEWFSPVSQEPDDDTGMWIVEPDFDEDGRRSVSVIHLDAIVRAAHLIGVCGTSRLLPTFKHTDSLDAFAAFYVNKYADHHAHEIAF</sequence>
<reference evidence="2 3" key="1">
    <citation type="submission" date="2017-04" db="EMBL/GenBank/DDBJ databases">
        <title>Genome Sequence of the Model Brown-Rot Fungus Postia placenta SB12.</title>
        <authorList>
            <consortium name="DOE Joint Genome Institute"/>
            <person name="Gaskell J."/>
            <person name="Kersten P."/>
            <person name="Larrondo L.F."/>
            <person name="Canessa P."/>
            <person name="Martinez D."/>
            <person name="Hibbett D."/>
            <person name="Schmoll M."/>
            <person name="Kubicek C.P."/>
            <person name="Martinez A.T."/>
            <person name="Yadav J."/>
            <person name="Master E."/>
            <person name="Magnuson J.K."/>
            <person name="James T."/>
            <person name="Yaver D."/>
            <person name="Berka R."/>
            <person name="Labutti K."/>
            <person name="Lipzen A."/>
            <person name="Aerts A."/>
            <person name="Barry K."/>
            <person name="Henrissat B."/>
            <person name="Blanchette R."/>
            <person name="Grigoriev I."/>
            <person name="Cullen D."/>
        </authorList>
    </citation>
    <scope>NUCLEOTIDE SEQUENCE [LARGE SCALE GENOMIC DNA]</scope>
    <source>
        <strain evidence="2 3">MAD-698-R-SB12</strain>
    </source>
</reference>
<dbReference type="RefSeq" id="XP_024334324.1">
    <property type="nucleotide sequence ID" value="XM_024487066.1"/>
</dbReference>